<evidence type="ECO:0000256" key="2">
    <source>
        <dbReference type="ARBA" id="ARBA00023015"/>
    </source>
</evidence>
<evidence type="ECO:0000256" key="3">
    <source>
        <dbReference type="ARBA" id="ARBA00023125"/>
    </source>
</evidence>
<dbReference type="EMBL" id="PISD01000064">
    <property type="protein sequence ID" value="PKG26559.1"/>
    <property type="molecule type" value="Genomic_DNA"/>
</dbReference>
<evidence type="ECO:0000256" key="4">
    <source>
        <dbReference type="ARBA" id="ARBA00023163"/>
    </source>
</evidence>
<keyword evidence="1" id="KW-0678">Repressor</keyword>
<keyword evidence="7" id="KW-1185">Reference proteome</keyword>
<dbReference type="InterPro" id="IPR009061">
    <property type="entry name" value="DNA-bd_dom_put_sf"/>
</dbReference>
<sequence>MKGGKQVDSFTIGQLSEETGVTRKAIRLYEEKGLILPSIKRSEGNYRVYNQDHVFCINCIKQLQSLGVSLEEMKDLSVIFVKDTVEVEPRLQQLLKEKLAKIDEHIEELQKLRQHVSSFLDSPEDVFSQMEGFTNEE</sequence>
<evidence type="ECO:0000313" key="7">
    <source>
        <dbReference type="Proteomes" id="UP000233343"/>
    </source>
</evidence>
<dbReference type="InterPro" id="IPR047057">
    <property type="entry name" value="MerR_fam"/>
</dbReference>
<dbReference type="PROSITE" id="PS00552">
    <property type="entry name" value="HTH_MERR_1"/>
    <property type="match status" value="1"/>
</dbReference>
<dbReference type="PANTHER" id="PTHR30204:SF69">
    <property type="entry name" value="MERR-FAMILY TRANSCRIPTIONAL REGULATOR"/>
    <property type="match status" value="1"/>
</dbReference>
<keyword evidence="4" id="KW-0804">Transcription</keyword>
<evidence type="ECO:0000313" key="6">
    <source>
        <dbReference type="EMBL" id="PKG26559.1"/>
    </source>
</evidence>
<dbReference type="SUPFAM" id="SSF46955">
    <property type="entry name" value="Putative DNA-binding domain"/>
    <property type="match status" value="1"/>
</dbReference>
<organism evidence="6 7">
    <name type="scientific">Cytobacillus horneckiae</name>
    <dbReference type="NCBI Taxonomy" id="549687"/>
    <lineage>
        <taxon>Bacteria</taxon>
        <taxon>Bacillati</taxon>
        <taxon>Bacillota</taxon>
        <taxon>Bacilli</taxon>
        <taxon>Bacillales</taxon>
        <taxon>Bacillaceae</taxon>
        <taxon>Cytobacillus</taxon>
    </lineage>
</organism>
<evidence type="ECO:0000259" key="5">
    <source>
        <dbReference type="PROSITE" id="PS50937"/>
    </source>
</evidence>
<protein>
    <recommendedName>
        <fullName evidence="5">HTH merR-type domain-containing protein</fullName>
    </recommendedName>
</protein>
<dbReference type="AlphaFoldDB" id="A0A2N0ZAN6"/>
<dbReference type="InterPro" id="IPR000551">
    <property type="entry name" value="MerR-type_HTH_dom"/>
</dbReference>
<evidence type="ECO:0000256" key="1">
    <source>
        <dbReference type="ARBA" id="ARBA00022491"/>
    </source>
</evidence>
<dbReference type="Proteomes" id="UP000233343">
    <property type="component" value="Unassembled WGS sequence"/>
</dbReference>
<reference evidence="6 7" key="1">
    <citation type="journal article" date="2010" name="Int. J. Syst. Evol. Microbiol.">
        <title>Bacillus horneckiae sp. nov., isolated from a spacecraft-assembly clean room.</title>
        <authorList>
            <person name="Vaishampayan P."/>
            <person name="Probst A."/>
            <person name="Krishnamurthi S."/>
            <person name="Ghosh S."/>
            <person name="Osman S."/>
            <person name="McDowall A."/>
            <person name="Ruckmani A."/>
            <person name="Mayilraj S."/>
            <person name="Venkateswaran K."/>
        </authorList>
    </citation>
    <scope>NUCLEOTIDE SEQUENCE [LARGE SCALE GENOMIC DNA]</scope>
    <source>
        <strain evidence="7">1PO1SC</strain>
    </source>
</reference>
<dbReference type="GO" id="GO:0003677">
    <property type="term" value="F:DNA binding"/>
    <property type="evidence" value="ECO:0007669"/>
    <property type="project" value="UniProtKB-KW"/>
</dbReference>
<dbReference type="Pfam" id="PF13411">
    <property type="entry name" value="MerR_1"/>
    <property type="match status" value="1"/>
</dbReference>
<dbReference type="PROSITE" id="PS50937">
    <property type="entry name" value="HTH_MERR_2"/>
    <property type="match status" value="1"/>
</dbReference>
<dbReference type="GO" id="GO:0003700">
    <property type="term" value="F:DNA-binding transcription factor activity"/>
    <property type="evidence" value="ECO:0007669"/>
    <property type="project" value="InterPro"/>
</dbReference>
<dbReference type="Gene3D" id="1.10.1660.10">
    <property type="match status" value="1"/>
</dbReference>
<gene>
    <name evidence="6" type="ORF">CWS20_23325</name>
</gene>
<feature type="domain" description="HTH merR-type" evidence="5">
    <location>
        <begin position="9"/>
        <end position="79"/>
    </location>
</feature>
<keyword evidence="2" id="KW-0805">Transcription regulation</keyword>
<accession>A0A2N0ZAN6</accession>
<proteinExistence type="predicted"/>
<name>A0A2N0ZAN6_9BACI</name>
<dbReference type="SMART" id="SM00422">
    <property type="entry name" value="HTH_MERR"/>
    <property type="match status" value="1"/>
</dbReference>
<comment type="caution">
    <text evidence="6">The sequence shown here is derived from an EMBL/GenBank/DDBJ whole genome shotgun (WGS) entry which is preliminary data.</text>
</comment>
<dbReference type="PANTHER" id="PTHR30204">
    <property type="entry name" value="REDOX-CYCLING DRUG-SENSING TRANSCRIPTIONAL ACTIVATOR SOXR"/>
    <property type="match status" value="1"/>
</dbReference>
<keyword evidence="3" id="KW-0238">DNA-binding</keyword>